<proteinExistence type="predicted"/>
<dbReference type="AlphaFoldDB" id="A0AA36J0A5"/>
<accession>A0AA36J0A5</accession>
<evidence type="ECO:0000256" key="1">
    <source>
        <dbReference type="SAM" id="MobiDB-lite"/>
    </source>
</evidence>
<feature type="region of interest" description="Disordered" evidence="1">
    <location>
        <begin position="22"/>
        <end position="84"/>
    </location>
</feature>
<protein>
    <submittedName>
        <fullName evidence="2">Uncharacterized protein</fullName>
    </submittedName>
</protein>
<evidence type="ECO:0000313" key="3">
    <source>
        <dbReference type="Proteomes" id="UP001178507"/>
    </source>
</evidence>
<gene>
    <name evidence="2" type="ORF">EVOR1521_LOCUS20436</name>
</gene>
<name>A0AA36J0A5_9DINO</name>
<organism evidence="2 3">
    <name type="scientific">Effrenium voratum</name>
    <dbReference type="NCBI Taxonomy" id="2562239"/>
    <lineage>
        <taxon>Eukaryota</taxon>
        <taxon>Sar</taxon>
        <taxon>Alveolata</taxon>
        <taxon>Dinophyceae</taxon>
        <taxon>Suessiales</taxon>
        <taxon>Symbiodiniaceae</taxon>
        <taxon>Effrenium</taxon>
    </lineage>
</organism>
<feature type="region of interest" description="Disordered" evidence="1">
    <location>
        <begin position="118"/>
        <end position="271"/>
    </location>
</feature>
<feature type="compositionally biased region" description="Pro residues" evidence="1">
    <location>
        <begin position="154"/>
        <end position="167"/>
    </location>
</feature>
<reference evidence="2" key="1">
    <citation type="submission" date="2023-08" db="EMBL/GenBank/DDBJ databases">
        <authorList>
            <person name="Chen Y."/>
            <person name="Shah S."/>
            <person name="Dougan E. K."/>
            <person name="Thang M."/>
            <person name="Chan C."/>
        </authorList>
    </citation>
    <scope>NUCLEOTIDE SEQUENCE</scope>
</reference>
<feature type="compositionally biased region" description="Basic and acidic residues" evidence="1">
    <location>
        <begin position="36"/>
        <end position="69"/>
    </location>
</feature>
<dbReference type="EMBL" id="CAUJNA010003220">
    <property type="protein sequence ID" value="CAJ1396163.1"/>
    <property type="molecule type" value="Genomic_DNA"/>
</dbReference>
<comment type="caution">
    <text evidence="2">The sequence shown here is derived from an EMBL/GenBank/DDBJ whole genome shotgun (WGS) entry which is preliminary data.</text>
</comment>
<keyword evidence="3" id="KW-1185">Reference proteome</keyword>
<evidence type="ECO:0000313" key="2">
    <source>
        <dbReference type="EMBL" id="CAJ1396163.1"/>
    </source>
</evidence>
<feature type="compositionally biased region" description="Pro residues" evidence="1">
    <location>
        <begin position="261"/>
        <end position="271"/>
    </location>
</feature>
<sequence length="400" mass="43357">MTRKSSPAEVSEEELAKARAEIEAVENRLRPTARSSKSEPESAEEELAKTRAEIEKTEEDLRRCEKEGAQHSPQKPQKAGISREARIGVLHPGSPVPCGTPITPAPGYNLAAAIANATNSGKAEPDTRPVPPPPPLDQMGVFVRGAPLSSLELPVPPPPPLALPPLDPRIQGPRAVPESPMGGARGRTPCRGASRTPYRGPQPESPYRGARSRTPYRGHVPDSPAGARSRTPGRGYRSPTRGRSVGRSGTPARGSCESPARAPPQAPPKIPVPPLWEKVMVVLVQAMRLDQETIDLLQTIPLEKAAELCVAAHGDRNPSEHIRHAMSQVMLAAAEMDTDPVKDVYQALDSKAQQMLSQLPSDEAQRALQKASRAQCASAFVVGYARRYWKEQNGEEWKRW</sequence>
<dbReference type="Proteomes" id="UP001178507">
    <property type="component" value="Unassembled WGS sequence"/>
</dbReference>